<dbReference type="SUPFAM" id="SSF63829">
    <property type="entry name" value="Calcium-dependent phosphotriesterase"/>
    <property type="match status" value="1"/>
</dbReference>
<dbReference type="GO" id="GO:0012505">
    <property type="term" value="C:endomembrane system"/>
    <property type="evidence" value="ECO:0007669"/>
    <property type="project" value="TreeGrafter"/>
</dbReference>
<keyword evidence="2" id="KW-1185">Reference proteome</keyword>
<dbReference type="WBParaSite" id="Pan_g11882.t1">
    <property type="protein sequence ID" value="Pan_g11882.t1"/>
    <property type="gene ID" value="Pan_g11882"/>
</dbReference>
<dbReference type="Proteomes" id="UP000492821">
    <property type="component" value="Unassembled WGS sequence"/>
</dbReference>
<name>A0A7E4URA2_PANRE</name>
<dbReference type="Pfam" id="PF08450">
    <property type="entry name" value="SGL"/>
    <property type="match status" value="1"/>
</dbReference>
<sequence>MLQILVKWLCTLWVIRGVPIGGHRVRLGLAFVATLHAVIILQMSDFSPANFPDWPHHEVVYRGALQAVKKQLDGDVVGMESLAYHAASQKLYGGTRDGWIVEISISIPNVMEIVGKYPYGNETRKRRPLGMRFSPTDADSLVFLDAYQGIFRFDVSKKEIHSIYSNPSTVNLYLNDFDFLSNGDLIISQPCTTESDSSFHRIVLASQPSGRLLRWSRAQQSMSIVADGLYAPNGVQASPDRKSIIFAEMMAYRLNKVVFDEESGAVSTIRPLIEGLPGMPDNIRLMDDNITLIVPLPEDRLELPWFLNYSFVKYYMLWVYETFFHTSKPHIGEFAAILFVHSETGKIVDAWDDPSGEAIGGITQVTQIQGKQLVFGTDTAPCLFITNEFS</sequence>
<dbReference type="InterPro" id="IPR013658">
    <property type="entry name" value="SGL"/>
</dbReference>
<reference evidence="2" key="1">
    <citation type="journal article" date="2013" name="Genetics">
        <title>The draft genome and transcriptome of Panagrellus redivivus are shaped by the harsh demands of a free-living lifestyle.</title>
        <authorList>
            <person name="Srinivasan J."/>
            <person name="Dillman A.R."/>
            <person name="Macchietto M.G."/>
            <person name="Heikkinen L."/>
            <person name="Lakso M."/>
            <person name="Fracchia K.M."/>
            <person name="Antoshechkin I."/>
            <person name="Mortazavi A."/>
            <person name="Wong G."/>
            <person name="Sternberg P.W."/>
        </authorList>
    </citation>
    <scope>NUCLEOTIDE SEQUENCE [LARGE SCALE GENOMIC DNA]</scope>
    <source>
        <strain evidence="2">MT8872</strain>
    </source>
</reference>
<dbReference type="PANTHER" id="PTHR10426:SF88">
    <property type="entry name" value="ADIPOCYTE PLASMA MEMBRANE-ASSOCIATED PROTEIN HEMOMUCIN-RELATED"/>
    <property type="match status" value="1"/>
</dbReference>
<dbReference type="GO" id="GO:0016787">
    <property type="term" value="F:hydrolase activity"/>
    <property type="evidence" value="ECO:0007669"/>
    <property type="project" value="TreeGrafter"/>
</dbReference>
<dbReference type="PANTHER" id="PTHR10426">
    <property type="entry name" value="STRICTOSIDINE SYNTHASE-RELATED"/>
    <property type="match status" value="1"/>
</dbReference>
<organism evidence="2 3">
    <name type="scientific">Panagrellus redivivus</name>
    <name type="common">Microworm</name>
    <dbReference type="NCBI Taxonomy" id="6233"/>
    <lineage>
        <taxon>Eukaryota</taxon>
        <taxon>Metazoa</taxon>
        <taxon>Ecdysozoa</taxon>
        <taxon>Nematoda</taxon>
        <taxon>Chromadorea</taxon>
        <taxon>Rhabditida</taxon>
        <taxon>Tylenchina</taxon>
        <taxon>Panagrolaimomorpha</taxon>
        <taxon>Panagrolaimoidea</taxon>
        <taxon>Panagrolaimidae</taxon>
        <taxon>Panagrellus</taxon>
    </lineage>
</organism>
<evidence type="ECO:0000313" key="3">
    <source>
        <dbReference type="WBParaSite" id="Pan_g11882.t1"/>
    </source>
</evidence>
<proteinExistence type="predicted"/>
<feature type="domain" description="SMP-30/Gluconolactonase/LRE-like region" evidence="1">
    <location>
        <begin position="129"/>
        <end position="283"/>
    </location>
</feature>
<protein>
    <submittedName>
        <fullName evidence="3">SGL domain-containing protein</fullName>
    </submittedName>
</protein>
<evidence type="ECO:0000313" key="2">
    <source>
        <dbReference type="Proteomes" id="UP000492821"/>
    </source>
</evidence>
<dbReference type="Gene3D" id="2.120.10.30">
    <property type="entry name" value="TolB, C-terminal domain"/>
    <property type="match status" value="1"/>
</dbReference>
<reference evidence="3" key="2">
    <citation type="submission" date="2020-10" db="UniProtKB">
        <authorList>
            <consortium name="WormBaseParasite"/>
        </authorList>
    </citation>
    <scope>IDENTIFICATION</scope>
</reference>
<evidence type="ECO:0000259" key="1">
    <source>
        <dbReference type="Pfam" id="PF08450"/>
    </source>
</evidence>
<dbReference type="InterPro" id="IPR011042">
    <property type="entry name" value="6-blade_b-propeller_TolB-like"/>
</dbReference>
<accession>A0A7E4URA2</accession>
<dbReference type="AlphaFoldDB" id="A0A7E4URA2"/>